<reference evidence="3" key="1">
    <citation type="journal article" date="2019" name="Int. J. Syst. Evol. Microbiol.">
        <title>The Global Catalogue of Microorganisms (GCM) 10K type strain sequencing project: providing services to taxonomists for standard genome sequencing and annotation.</title>
        <authorList>
            <consortium name="The Broad Institute Genomics Platform"/>
            <consortium name="The Broad Institute Genome Sequencing Center for Infectious Disease"/>
            <person name="Wu L."/>
            <person name="Ma J."/>
        </authorList>
    </citation>
    <scope>NUCLEOTIDE SEQUENCE [LARGE SCALE GENOMIC DNA]</scope>
    <source>
        <strain evidence="3">JCM 12607</strain>
    </source>
</reference>
<organism evidence="2 3">
    <name type="scientific">Streptomyces sanglieri</name>
    <dbReference type="NCBI Taxonomy" id="193460"/>
    <lineage>
        <taxon>Bacteria</taxon>
        <taxon>Bacillati</taxon>
        <taxon>Actinomycetota</taxon>
        <taxon>Actinomycetes</taxon>
        <taxon>Kitasatosporales</taxon>
        <taxon>Streptomycetaceae</taxon>
        <taxon>Streptomyces</taxon>
    </lineage>
</organism>
<dbReference type="EMBL" id="JBHTGL010000008">
    <property type="protein sequence ID" value="MFD0623052.1"/>
    <property type="molecule type" value="Genomic_DNA"/>
</dbReference>
<proteinExistence type="predicted"/>
<dbReference type="Proteomes" id="UP001596915">
    <property type="component" value="Unassembled WGS sequence"/>
</dbReference>
<name>A0ABW2WS26_9ACTN</name>
<keyword evidence="3" id="KW-1185">Reference proteome</keyword>
<sequence length="178" mass="18855">MSHPVEAGPTPPSYPPKTPPPPKKPPNPPRPNPQDPKPPPSQVMPTARRGVGMVNRRGANWSLESAPWAAGKARTAVMEQLGKWKYRPAPDTVTAVEAVTTLLIEAAVAESGTKVSVHLSDQDGQACILALSHHTRLTTGADDAGKDVLHQITAHQPVTGCGTDTGPDGRRIWAVITL</sequence>
<protein>
    <submittedName>
        <fullName evidence="2">Uncharacterized protein</fullName>
    </submittedName>
</protein>
<feature type="compositionally biased region" description="Pro residues" evidence="1">
    <location>
        <begin position="9"/>
        <end position="42"/>
    </location>
</feature>
<evidence type="ECO:0000256" key="1">
    <source>
        <dbReference type="SAM" id="MobiDB-lite"/>
    </source>
</evidence>
<evidence type="ECO:0000313" key="3">
    <source>
        <dbReference type="Proteomes" id="UP001596915"/>
    </source>
</evidence>
<comment type="caution">
    <text evidence="2">The sequence shown here is derived from an EMBL/GenBank/DDBJ whole genome shotgun (WGS) entry which is preliminary data.</text>
</comment>
<evidence type="ECO:0000313" key="2">
    <source>
        <dbReference type="EMBL" id="MFD0623052.1"/>
    </source>
</evidence>
<accession>A0ABW2WS26</accession>
<feature type="region of interest" description="Disordered" evidence="1">
    <location>
        <begin position="1"/>
        <end position="46"/>
    </location>
</feature>
<gene>
    <name evidence="2" type="ORF">ACFQ2K_09780</name>
</gene>